<dbReference type="GO" id="GO:0006313">
    <property type="term" value="P:DNA transposition"/>
    <property type="evidence" value="ECO:0007669"/>
    <property type="project" value="UniProtKB-UniRule"/>
</dbReference>
<dbReference type="HAMAP" id="MF_01808">
    <property type="entry name" value="Recomb_XerC_XerD"/>
    <property type="match status" value="1"/>
</dbReference>
<feature type="active site" evidence="9">
    <location>
        <position position="253"/>
    </location>
</feature>
<dbReference type="InterPro" id="IPR044068">
    <property type="entry name" value="CB"/>
</dbReference>
<dbReference type="CDD" id="cd00798">
    <property type="entry name" value="INT_XerDC_C"/>
    <property type="match status" value="1"/>
</dbReference>
<dbReference type="InterPro" id="IPR013762">
    <property type="entry name" value="Integrase-like_cat_sf"/>
</dbReference>
<dbReference type="STRING" id="1194083.BN12_1170010"/>
<dbReference type="GO" id="GO:0009037">
    <property type="term" value="F:tyrosine-based site-specific recombinase activity"/>
    <property type="evidence" value="ECO:0007669"/>
    <property type="project" value="UniProtKB-UniRule"/>
</dbReference>
<gene>
    <name evidence="9 12" type="primary">xerC</name>
    <name evidence="12" type="ORF">BN12_1170010</name>
</gene>
<dbReference type="Proteomes" id="UP000035721">
    <property type="component" value="Unassembled WGS sequence"/>
</dbReference>
<protein>
    <recommendedName>
        <fullName evidence="9">Tyrosine recombinase XerC</fullName>
    </recommendedName>
</protein>
<reference evidence="12 13" key="1">
    <citation type="journal article" date="2013" name="ISME J.">
        <title>A metabolic model for members of the genus Tetrasphaera involved in enhanced biological phosphorus removal.</title>
        <authorList>
            <person name="Kristiansen R."/>
            <person name="Nguyen H.T.T."/>
            <person name="Saunders A.M."/>
            <person name="Nielsen J.L."/>
            <person name="Wimmer R."/>
            <person name="Le V.Q."/>
            <person name="McIlroy S.J."/>
            <person name="Petrovski S."/>
            <person name="Seviour R.J."/>
            <person name="Calteau A."/>
            <person name="Nielsen K.L."/>
            <person name="Nielsen P.H."/>
        </authorList>
    </citation>
    <scope>NUCLEOTIDE SEQUENCE [LARGE SCALE GENOMIC DNA]</scope>
    <source>
        <strain evidence="12 13">T1-X7</strain>
    </source>
</reference>
<dbReference type="RefSeq" id="WP_048556369.1">
    <property type="nucleotide sequence ID" value="NZ_HF570958.1"/>
</dbReference>
<evidence type="ECO:0000259" key="10">
    <source>
        <dbReference type="PROSITE" id="PS51898"/>
    </source>
</evidence>
<name>A0A077LT83_9MICO</name>
<evidence type="ECO:0000256" key="6">
    <source>
        <dbReference type="ARBA" id="ARBA00023125"/>
    </source>
</evidence>
<organism evidence="12 13">
    <name type="scientific">Nostocoides japonicum T1-X7</name>
    <dbReference type="NCBI Taxonomy" id="1194083"/>
    <lineage>
        <taxon>Bacteria</taxon>
        <taxon>Bacillati</taxon>
        <taxon>Actinomycetota</taxon>
        <taxon>Actinomycetes</taxon>
        <taxon>Micrococcales</taxon>
        <taxon>Intrasporangiaceae</taxon>
        <taxon>Nostocoides</taxon>
    </lineage>
</organism>
<evidence type="ECO:0000313" key="12">
    <source>
        <dbReference type="EMBL" id="CCH76271.1"/>
    </source>
</evidence>
<proteinExistence type="inferred from homology"/>
<dbReference type="AlphaFoldDB" id="A0A077LT83"/>
<dbReference type="PANTHER" id="PTHR30349">
    <property type="entry name" value="PHAGE INTEGRASE-RELATED"/>
    <property type="match status" value="1"/>
</dbReference>
<evidence type="ECO:0000256" key="1">
    <source>
        <dbReference type="ARBA" id="ARBA00004496"/>
    </source>
</evidence>
<keyword evidence="8 9" id="KW-0131">Cell cycle</keyword>
<dbReference type="Pfam" id="PF02899">
    <property type="entry name" value="Phage_int_SAM_1"/>
    <property type="match status" value="1"/>
</dbReference>
<keyword evidence="2 9" id="KW-0963">Cytoplasm</keyword>
<dbReference type="Pfam" id="PF00589">
    <property type="entry name" value="Phage_integrase"/>
    <property type="match status" value="1"/>
</dbReference>
<keyword evidence="4 9" id="KW-0159">Chromosome partition</keyword>
<feature type="active site" evidence="9">
    <location>
        <position position="276"/>
    </location>
</feature>
<dbReference type="OrthoDB" id="9801717at2"/>
<dbReference type="SUPFAM" id="SSF47823">
    <property type="entry name" value="lambda integrase-like, N-terminal domain"/>
    <property type="match status" value="1"/>
</dbReference>
<accession>A0A077LT83</accession>
<comment type="function">
    <text evidence="9">Site-specific tyrosine recombinase, which acts by catalyzing the cutting and rejoining of the recombining DNA molecules. The XerC-XerD complex is essential to convert dimers of the bacterial chromosome into monomers to permit their segregation at cell division. It also contributes to the segregational stability of plasmids.</text>
</comment>
<feature type="active site" evidence="9">
    <location>
        <position position="179"/>
    </location>
</feature>
<keyword evidence="13" id="KW-1185">Reference proteome</keyword>
<dbReference type="PROSITE" id="PS51898">
    <property type="entry name" value="TYR_RECOMBINASE"/>
    <property type="match status" value="1"/>
</dbReference>
<dbReference type="InterPro" id="IPR004107">
    <property type="entry name" value="Integrase_SAM-like_N"/>
</dbReference>
<evidence type="ECO:0000256" key="2">
    <source>
        <dbReference type="ARBA" id="ARBA00022490"/>
    </source>
</evidence>
<feature type="domain" description="Core-binding (CB)" evidence="11">
    <location>
        <begin position="3"/>
        <end position="90"/>
    </location>
</feature>
<dbReference type="GO" id="GO:0003677">
    <property type="term" value="F:DNA binding"/>
    <property type="evidence" value="ECO:0007669"/>
    <property type="project" value="UniProtKB-UniRule"/>
</dbReference>
<dbReference type="InterPro" id="IPR010998">
    <property type="entry name" value="Integrase_recombinase_N"/>
</dbReference>
<feature type="active site" description="O-(3'-phospho-DNA)-tyrosine intermediate" evidence="9">
    <location>
        <position position="285"/>
    </location>
</feature>
<evidence type="ECO:0000256" key="7">
    <source>
        <dbReference type="ARBA" id="ARBA00023172"/>
    </source>
</evidence>
<dbReference type="PROSITE" id="PS51900">
    <property type="entry name" value="CB"/>
    <property type="match status" value="1"/>
</dbReference>
<evidence type="ECO:0000256" key="3">
    <source>
        <dbReference type="ARBA" id="ARBA00022618"/>
    </source>
</evidence>
<dbReference type="EMBL" id="CAJB01000021">
    <property type="protein sequence ID" value="CCH76271.1"/>
    <property type="molecule type" value="Genomic_DNA"/>
</dbReference>
<comment type="similarity">
    <text evidence="9">Belongs to the 'phage' integrase family. XerC subfamily.</text>
</comment>
<dbReference type="PANTHER" id="PTHR30349:SF77">
    <property type="entry name" value="TYROSINE RECOMBINASE XERC"/>
    <property type="match status" value="1"/>
</dbReference>
<comment type="subcellular location">
    <subcellularLocation>
        <location evidence="1 9">Cytoplasm</location>
    </subcellularLocation>
</comment>
<evidence type="ECO:0000313" key="13">
    <source>
        <dbReference type="Proteomes" id="UP000035721"/>
    </source>
</evidence>
<comment type="caution">
    <text evidence="12">The sequence shown here is derived from an EMBL/GenBank/DDBJ whole genome shotgun (WGS) entry which is preliminary data.</text>
</comment>
<dbReference type="SUPFAM" id="SSF56349">
    <property type="entry name" value="DNA breaking-rejoining enzymes"/>
    <property type="match status" value="1"/>
</dbReference>
<feature type="domain" description="Tyr recombinase" evidence="10">
    <location>
        <begin position="111"/>
        <end position="298"/>
    </location>
</feature>
<feature type="active site" evidence="9">
    <location>
        <position position="155"/>
    </location>
</feature>
<evidence type="ECO:0000259" key="11">
    <source>
        <dbReference type="PROSITE" id="PS51900"/>
    </source>
</evidence>
<dbReference type="InterPro" id="IPR002104">
    <property type="entry name" value="Integrase_catalytic"/>
</dbReference>
<evidence type="ECO:0000256" key="8">
    <source>
        <dbReference type="ARBA" id="ARBA00023306"/>
    </source>
</evidence>
<evidence type="ECO:0000256" key="9">
    <source>
        <dbReference type="HAMAP-Rule" id="MF_01808"/>
    </source>
</evidence>
<sequence length="304" mass="32605">MSDAADRALSGFARHLGLERGRSAHTVRAYVTDVTGLLAHLAQESGTDDPRELTLRDLRSWLGGVASRGAARTTVARKAAAARTFCRWAHATGILATDPSVRLAAPRARRTLPDVLGAQQATAAADLAAIRADDADPVHIRDLAVLELLYGTGMRVGELTGLDVDDVDLRSCTARVLGKGAKERTVPFGVPARRAVEDWLDRGRPRLVVEGSGPALFLGRRGRRLDPRQVRTMVHEVLGEVDGAPDLAPHGLRHSAATHLLEGGADIRVVQELLGHASLATTQLYTHVSIERLKASYAQAHPRA</sequence>
<dbReference type="Gene3D" id="1.10.150.130">
    <property type="match status" value="1"/>
</dbReference>
<dbReference type="GO" id="GO:0005737">
    <property type="term" value="C:cytoplasm"/>
    <property type="evidence" value="ECO:0007669"/>
    <property type="project" value="UniProtKB-SubCell"/>
</dbReference>
<dbReference type="InterPro" id="IPR023009">
    <property type="entry name" value="Tyrosine_recombinase_XerC/XerD"/>
</dbReference>
<feature type="active site" evidence="9">
    <location>
        <position position="250"/>
    </location>
</feature>
<comment type="subunit">
    <text evidence="9">Forms a cyclic heterotetrameric complex composed of two molecules of XerC and two molecules of XerD.</text>
</comment>
<dbReference type="GO" id="GO:0007059">
    <property type="term" value="P:chromosome segregation"/>
    <property type="evidence" value="ECO:0007669"/>
    <property type="project" value="UniProtKB-UniRule"/>
</dbReference>
<keyword evidence="6 9" id="KW-0238">DNA-binding</keyword>
<keyword evidence="3 9" id="KW-0132">Cell division</keyword>
<evidence type="ECO:0000256" key="4">
    <source>
        <dbReference type="ARBA" id="ARBA00022829"/>
    </source>
</evidence>
<dbReference type="GO" id="GO:0051301">
    <property type="term" value="P:cell division"/>
    <property type="evidence" value="ECO:0007669"/>
    <property type="project" value="UniProtKB-KW"/>
</dbReference>
<dbReference type="Gene3D" id="1.10.443.10">
    <property type="entry name" value="Intergrase catalytic core"/>
    <property type="match status" value="1"/>
</dbReference>
<keyword evidence="5 9" id="KW-0229">DNA integration</keyword>
<keyword evidence="7 9" id="KW-0233">DNA recombination</keyword>
<evidence type="ECO:0000256" key="5">
    <source>
        <dbReference type="ARBA" id="ARBA00022908"/>
    </source>
</evidence>
<dbReference type="InterPro" id="IPR011010">
    <property type="entry name" value="DNA_brk_join_enz"/>
</dbReference>
<dbReference type="InterPro" id="IPR050090">
    <property type="entry name" value="Tyrosine_recombinase_XerCD"/>
</dbReference>